<dbReference type="InterPro" id="IPR004136">
    <property type="entry name" value="NMO"/>
</dbReference>
<evidence type="ECO:0000256" key="3">
    <source>
        <dbReference type="ARBA" id="ARBA00023002"/>
    </source>
</evidence>
<dbReference type="PANTHER" id="PTHR32332">
    <property type="entry name" value="2-NITROPROPANE DIOXYGENASE"/>
    <property type="match status" value="1"/>
</dbReference>
<reference evidence="5" key="1">
    <citation type="submission" date="2020-02" db="EMBL/GenBank/DDBJ databases">
        <authorList>
            <person name="Meier V. D."/>
        </authorList>
    </citation>
    <scope>NUCLEOTIDE SEQUENCE</scope>
    <source>
        <strain evidence="5">AVDCRST_MAG07</strain>
    </source>
</reference>
<accession>A0A6J4L8J3</accession>
<evidence type="ECO:0000256" key="2">
    <source>
        <dbReference type="ARBA" id="ARBA00022643"/>
    </source>
</evidence>
<dbReference type="EMBL" id="CADCUB010000083">
    <property type="protein sequence ID" value="CAA9326691.1"/>
    <property type="molecule type" value="Genomic_DNA"/>
</dbReference>
<dbReference type="SUPFAM" id="SSF51412">
    <property type="entry name" value="Inosine monophosphate dehydrogenase (IMPDH)"/>
    <property type="match status" value="1"/>
</dbReference>
<name>A0A6J4L8J3_9ACTN</name>
<dbReference type="InterPro" id="IPR013785">
    <property type="entry name" value="Aldolase_TIM"/>
</dbReference>
<keyword evidence="1" id="KW-0285">Flavoprotein</keyword>
<dbReference type="AlphaFoldDB" id="A0A6J4L8J3"/>
<dbReference type="EC" id="1.3.1.9" evidence="5"/>
<protein>
    <submittedName>
        <fullName evidence="5">Enoyl-[acyl-carrier-protein] reductase [FMN]</fullName>
        <ecNumber evidence="5">1.3.1.9</ecNumber>
    </submittedName>
</protein>
<evidence type="ECO:0000313" key="5">
    <source>
        <dbReference type="EMBL" id="CAA9326691.1"/>
    </source>
</evidence>
<dbReference type="CDD" id="cd04730">
    <property type="entry name" value="NPD_like"/>
    <property type="match status" value="1"/>
</dbReference>
<gene>
    <name evidence="5" type="ORF">AVDCRST_MAG07-1549</name>
</gene>
<dbReference type="Pfam" id="PF03060">
    <property type="entry name" value="NMO"/>
    <property type="match status" value="2"/>
</dbReference>
<keyword evidence="2" id="KW-0288">FMN</keyword>
<evidence type="ECO:0000256" key="4">
    <source>
        <dbReference type="SAM" id="SignalP"/>
    </source>
</evidence>
<dbReference type="GO" id="GO:0018580">
    <property type="term" value="F:nitronate monooxygenase activity"/>
    <property type="evidence" value="ECO:0007669"/>
    <property type="project" value="InterPro"/>
</dbReference>
<proteinExistence type="predicted"/>
<feature type="signal peptide" evidence="4">
    <location>
        <begin position="1"/>
        <end position="29"/>
    </location>
</feature>
<dbReference type="PANTHER" id="PTHR32332:SF31">
    <property type="entry name" value="2-NITROPROPANE DIOXYGENASE FAMILY, PUTATIVE (AFU_ORTHOLOGUE AFUA_2G09850)-RELATED"/>
    <property type="match status" value="1"/>
</dbReference>
<sequence length="321" mass="32250">MRTWLTDRFGLTVPVVAAPMAGVSTGALAAAVTGAGGLGTIAVGPATTPERLREDSATARAGGAFGVGLLAWALQDGGAALVDAVVDQSPALVSVSYGPYARWVPTLQAAGIVVATQVGTLAEALAAQEAGVDLLVARGGEGGGHGRDDVATLPLLQSVLDAVELPVLAAGGVGTARGLAAVLAAGAVGAWVGTAFLACSEAATSEAARQRLVAADDTGTAYGRVFDVGQRLDWPPEYGGRALRNAFSARWAGREDLLATDDGAASELREARARGDFDIACIYAGQGVGLLRGERPASDVVAELARAGELLDRAAGRSTHD</sequence>
<dbReference type="Gene3D" id="3.20.20.70">
    <property type="entry name" value="Aldolase class I"/>
    <property type="match status" value="1"/>
</dbReference>
<organism evidence="5">
    <name type="scientific">uncultured Frankineae bacterium</name>
    <dbReference type="NCBI Taxonomy" id="437475"/>
    <lineage>
        <taxon>Bacteria</taxon>
        <taxon>Bacillati</taxon>
        <taxon>Actinomycetota</taxon>
        <taxon>Actinomycetes</taxon>
        <taxon>Frankiales</taxon>
        <taxon>environmental samples</taxon>
    </lineage>
</organism>
<feature type="chain" id="PRO_5026832308" evidence="4">
    <location>
        <begin position="30"/>
        <end position="321"/>
    </location>
</feature>
<evidence type="ECO:0000256" key="1">
    <source>
        <dbReference type="ARBA" id="ARBA00022630"/>
    </source>
</evidence>
<keyword evidence="4" id="KW-0732">Signal</keyword>
<keyword evidence="3 5" id="KW-0560">Oxidoreductase</keyword>
<dbReference type="GO" id="GO:0004318">
    <property type="term" value="F:enoyl-[acyl-carrier-protein] reductase (NADH) activity"/>
    <property type="evidence" value="ECO:0007669"/>
    <property type="project" value="UniProtKB-EC"/>
</dbReference>